<dbReference type="PRINTS" id="PR00878">
    <property type="entry name" value="CHOLNESTRASE"/>
</dbReference>
<dbReference type="InterPro" id="IPR029058">
    <property type="entry name" value="AB_hydrolase_fold"/>
</dbReference>
<dbReference type="InterPro" id="IPR002018">
    <property type="entry name" value="CarbesteraseB"/>
</dbReference>
<dbReference type="InParanoid" id="A0A1V9WZD3"/>
<keyword evidence="12" id="KW-1185">Reference proteome</keyword>
<evidence type="ECO:0000313" key="11">
    <source>
        <dbReference type="EMBL" id="OQR66558.1"/>
    </source>
</evidence>
<comment type="caution">
    <text evidence="11">The sequence shown here is derived from an EMBL/GenBank/DDBJ whole genome shotgun (WGS) entry which is preliminary data.</text>
</comment>
<dbReference type="InterPro" id="IPR050654">
    <property type="entry name" value="AChE-related_enzymes"/>
</dbReference>
<keyword evidence="6" id="KW-1015">Disulfide bond</keyword>
<dbReference type="AlphaFoldDB" id="A0A1V9WZD3"/>
<protein>
    <recommendedName>
        <fullName evidence="2">acetylcholinesterase</fullName>
        <ecNumber evidence="2">3.1.1.7</ecNumber>
    </recommendedName>
</protein>
<dbReference type="GO" id="GO:0005886">
    <property type="term" value="C:plasma membrane"/>
    <property type="evidence" value="ECO:0007669"/>
    <property type="project" value="TreeGrafter"/>
</dbReference>
<dbReference type="PROSITE" id="PS00941">
    <property type="entry name" value="CARBOXYLESTERASE_B_2"/>
    <property type="match status" value="1"/>
</dbReference>
<dbReference type="GO" id="GO:0019695">
    <property type="term" value="P:choline metabolic process"/>
    <property type="evidence" value="ECO:0007669"/>
    <property type="project" value="TreeGrafter"/>
</dbReference>
<dbReference type="GO" id="GO:0003990">
    <property type="term" value="F:acetylcholinesterase activity"/>
    <property type="evidence" value="ECO:0007669"/>
    <property type="project" value="UniProtKB-EC"/>
</dbReference>
<dbReference type="ESTHER" id="9acar-a0a1v9wzd3">
    <property type="family name" value="Cholinesterase-like"/>
</dbReference>
<dbReference type="PANTHER" id="PTHR43918:SF4">
    <property type="entry name" value="CARBOXYLIC ESTER HYDROLASE"/>
    <property type="match status" value="1"/>
</dbReference>
<evidence type="ECO:0000256" key="7">
    <source>
        <dbReference type="ARBA" id="ARBA00023180"/>
    </source>
</evidence>
<name>A0A1V9WZD3_9ACAR</name>
<feature type="domain" description="Carboxylesterase type B" evidence="10">
    <location>
        <begin position="40"/>
        <end position="559"/>
    </location>
</feature>
<dbReference type="InterPro" id="IPR000997">
    <property type="entry name" value="Cholinesterase"/>
</dbReference>
<dbReference type="SUPFAM" id="SSF53474">
    <property type="entry name" value="alpha/beta-Hydrolases"/>
    <property type="match status" value="1"/>
</dbReference>
<dbReference type="GO" id="GO:0006581">
    <property type="term" value="P:acetylcholine catabolic process"/>
    <property type="evidence" value="ECO:0007669"/>
    <property type="project" value="TreeGrafter"/>
</dbReference>
<evidence type="ECO:0000256" key="3">
    <source>
        <dbReference type="ARBA" id="ARBA00022487"/>
    </source>
</evidence>
<feature type="active site" description="Acyl-ester intermediate" evidence="9">
    <location>
        <position position="233"/>
    </location>
</feature>
<comment type="similarity">
    <text evidence="1">Belongs to the type-B carboxylesterase/lipase family.</text>
</comment>
<dbReference type="PANTHER" id="PTHR43918">
    <property type="entry name" value="ACETYLCHOLINESTERASE"/>
    <property type="match status" value="1"/>
</dbReference>
<dbReference type="EC" id="3.1.1.7" evidence="2"/>
<dbReference type="Gene3D" id="3.40.50.1820">
    <property type="entry name" value="alpha/beta hydrolase"/>
    <property type="match status" value="1"/>
</dbReference>
<evidence type="ECO:0000256" key="1">
    <source>
        <dbReference type="ARBA" id="ARBA00005964"/>
    </source>
</evidence>
<dbReference type="Pfam" id="PF00135">
    <property type="entry name" value="COesterase"/>
    <property type="match status" value="1"/>
</dbReference>
<evidence type="ECO:0000256" key="4">
    <source>
        <dbReference type="ARBA" id="ARBA00022801"/>
    </source>
</evidence>
<evidence type="ECO:0000313" key="12">
    <source>
        <dbReference type="Proteomes" id="UP000192247"/>
    </source>
</evidence>
<dbReference type="GO" id="GO:0005615">
    <property type="term" value="C:extracellular space"/>
    <property type="evidence" value="ECO:0007669"/>
    <property type="project" value="TreeGrafter"/>
</dbReference>
<gene>
    <name evidence="11" type="ORF">BIW11_02327</name>
</gene>
<keyword evidence="5" id="KW-0531">Neurotransmitter degradation</keyword>
<keyword evidence="7" id="KW-0325">Glycoprotein</keyword>
<dbReference type="InterPro" id="IPR019819">
    <property type="entry name" value="Carboxylesterase_B_CS"/>
</dbReference>
<keyword evidence="3" id="KW-0719">Serine esterase</keyword>
<dbReference type="Proteomes" id="UP000192247">
    <property type="component" value="Unassembled WGS sequence"/>
</dbReference>
<accession>A0A1V9WZD3</accession>
<dbReference type="STRING" id="418985.A0A1V9WZD3"/>
<evidence type="ECO:0000256" key="8">
    <source>
        <dbReference type="ARBA" id="ARBA00048484"/>
    </source>
</evidence>
<evidence type="ECO:0000256" key="6">
    <source>
        <dbReference type="ARBA" id="ARBA00023157"/>
    </source>
</evidence>
<proteinExistence type="inferred from homology"/>
<keyword evidence="4" id="KW-0378">Hydrolase</keyword>
<organism evidence="11 12">
    <name type="scientific">Tropilaelaps mercedesae</name>
    <dbReference type="NCBI Taxonomy" id="418985"/>
    <lineage>
        <taxon>Eukaryota</taxon>
        <taxon>Metazoa</taxon>
        <taxon>Ecdysozoa</taxon>
        <taxon>Arthropoda</taxon>
        <taxon>Chelicerata</taxon>
        <taxon>Arachnida</taxon>
        <taxon>Acari</taxon>
        <taxon>Parasitiformes</taxon>
        <taxon>Mesostigmata</taxon>
        <taxon>Gamasina</taxon>
        <taxon>Dermanyssoidea</taxon>
        <taxon>Laelapidae</taxon>
        <taxon>Tropilaelaps</taxon>
    </lineage>
</organism>
<reference evidence="11 12" key="1">
    <citation type="journal article" date="2017" name="Gigascience">
        <title>Draft genome of the honey bee ectoparasitic mite, Tropilaelaps mercedesae, is shaped by the parasitic life history.</title>
        <authorList>
            <person name="Dong X."/>
            <person name="Armstrong S.D."/>
            <person name="Xia D."/>
            <person name="Makepeace B.L."/>
            <person name="Darby A.C."/>
            <person name="Kadowaki T."/>
        </authorList>
    </citation>
    <scope>NUCLEOTIDE SEQUENCE [LARGE SCALE GENOMIC DNA]</scope>
    <source>
        <strain evidence="11">Wuxi-XJTLU</strain>
    </source>
</reference>
<feature type="active site" description="Charge relay system" evidence="9">
    <location>
        <position position="477"/>
    </location>
</feature>
<feature type="active site" description="Charge relay system" evidence="9">
    <location>
        <position position="363"/>
    </location>
</feature>
<comment type="catalytic activity">
    <reaction evidence="8">
        <text>acetylcholine + H2O = choline + acetate + H(+)</text>
        <dbReference type="Rhea" id="RHEA:17561"/>
        <dbReference type="ChEBI" id="CHEBI:15354"/>
        <dbReference type="ChEBI" id="CHEBI:15355"/>
        <dbReference type="ChEBI" id="CHEBI:15377"/>
        <dbReference type="ChEBI" id="CHEBI:15378"/>
        <dbReference type="ChEBI" id="CHEBI:30089"/>
        <dbReference type="EC" id="3.1.1.7"/>
    </reaction>
</comment>
<dbReference type="FunFam" id="3.40.50.1820:FF:000029">
    <property type="entry name" value="Acetylcholinesterase"/>
    <property type="match status" value="1"/>
</dbReference>
<evidence type="ECO:0000259" key="10">
    <source>
        <dbReference type="Pfam" id="PF00135"/>
    </source>
</evidence>
<dbReference type="EMBL" id="MNPL01031936">
    <property type="protein sequence ID" value="OQR66558.1"/>
    <property type="molecule type" value="Genomic_DNA"/>
</dbReference>
<dbReference type="OrthoDB" id="408631at2759"/>
<evidence type="ECO:0000256" key="9">
    <source>
        <dbReference type="PIRSR" id="PIRSR600997-1"/>
    </source>
</evidence>
<evidence type="ECO:0000256" key="2">
    <source>
        <dbReference type="ARBA" id="ARBA00013276"/>
    </source>
</evidence>
<evidence type="ECO:0000256" key="5">
    <source>
        <dbReference type="ARBA" id="ARBA00022867"/>
    </source>
</evidence>
<sequence>MYVPLLWEGGKRSTLLPLFIALGSLLALSLADVYVVKKHDPLVKTRSGKIRGFREEKFGRHVNTFLGVPFAQPPIGNLRFRKPLPVKPWMRELKAMFLPPSCAQPDVVVNRVFNFTQDERSEDCLYLNIWAPLSSNTGNSRPKTVMVFLYGGAFFFGSTSYRFYNGATLAALTDVIVVTVNYRLGPFGFMNARIPEIPGNQGLWDQHLAFRWIKENIQSFNGNPDLITVFGHSAGGISLGFHLVSPLSKGLFRRAIIQSGAPYYKITDNPDEARLQFEAAATALGCATNEDFEPGYGMSHVISCMLAKNTSEILTALEYFNDRVKTTYIPWPGDELVPQDLPDAIRYGNVNDMDLLVGATMDEGSLFIQYYLSSVLDFANPESITKRGLKVYLSFLFRLIRQPLPQEIANQYVSSDPNESNADYLRRAGHSLGDFGFICPLVRFAADFAGRNNTVHYYEFGYRPGYSWNEPWQGVAHFDEIPFIFGTNLNTPEFNVTREEQVFTLFMMHTWSHFAKTGHVPNIFGKPWPRFNGVSRPYVHLNGRHTEIREGIGHRCKFWEPRNYKFVTSPRPDLEEIWMKPTPSYDELADL</sequence>